<dbReference type="AlphaFoldDB" id="A0A1H3SZ75"/>
<sequence>MPDDVIITDPWWDLRNPGESEQEQVHAITNEMLRETSPGHALHGMPFAVVGRSDARDDVLLKVDDRWALVHLTWSGKSEVPPWPTCVMFDSASDTQQALALD</sequence>
<proteinExistence type="predicted"/>
<dbReference type="EMBL" id="FNPH01000016">
    <property type="protein sequence ID" value="SDZ43224.1"/>
    <property type="molecule type" value="Genomic_DNA"/>
</dbReference>
<evidence type="ECO:0000313" key="2">
    <source>
        <dbReference type="Proteomes" id="UP000242415"/>
    </source>
</evidence>
<name>A0A1H3SZ75_9ACTN</name>
<dbReference type="RefSeq" id="WP_175543776.1">
    <property type="nucleotide sequence ID" value="NZ_FNPH01000016.1"/>
</dbReference>
<accession>A0A1H3SZ75</accession>
<protein>
    <submittedName>
        <fullName evidence="1">Uncharacterized protein</fullName>
    </submittedName>
</protein>
<organism evidence="1 2">
    <name type="scientific">Micromonospora pattaloongensis</name>
    <dbReference type="NCBI Taxonomy" id="405436"/>
    <lineage>
        <taxon>Bacteria</taxon>
        <taxon>Bacillati</taxon>
        <taxon>Actinomycetota</taxon>
        <taxon>Actinomycetes</taxon>
        <taxon>Micromonosporales</taxon>
        <taxon>Micromonosporaceae</taxon>
        <taxon>Micromonospora</taxon>
    </lineage>
</organism>
<keyword evidence="2" id="KW-1185">Reference proteome</keyword>
<gene>
    <name evidence="1" type="ORF">SAMN05444365_1164</name>
</gene>
<reference evidence="2" key="1">
    <citation type="submission" date="2016-10" db="EMBL/GenBank/DDBJ databases">
        <authorList>
            <person name="Varghese N."/>
            <person name="Submissions S."/>
        </authorList>
    </citation>
    <scope>NUCLEOTIDE SEQUENCE [LARGE SCALE GENOMIC DNA]</scope>
    <source>
        <strain evidence="2">DSM 45245</strain>
    </source>
</reference>
<dbReference type="STRING" id="405436.SAMN05444365_1164"/>
<dbReference type="Proteomes" id="UP000242415">
    <property type="component" value="Unassembled WGS sequence"/>
</dbReference>
<evidence type="ECO:0000313" key="1">
    <source>
        <dbReference type="EMBL" id="SDZ43224.1"/>
    </source>
</evidence>